<accession>A0A285PT85</accession>
<dbReference type="AlphaFoldDB" id="A0A285PT85"/>
<evidence type="ECO:0000313" key="1">
    <source>
        <dbReference type="EMBL" id="SOB72838.1"/>
    </source>
</evidence>
<protein>
    <submittedName>
        <fullName evidence="1">Uncharacterized protein</fullName>
    </submittedName>
</protein>
<dbReference type="Proteomes" id="UP000217549">
    <property type="component" value="Chromosome I"/>
</dbReference>
<evidence type="ECO:0000313" key="2">
    <source>
        <dbReference type="Proteomes" id="UP000217549"/>
    </source>
</evidence>
<gene>
    <name evidence="1" type="ORF">EHLA_2207</name>
</gene>
<dbReference type="EMBL" id="LT907978">
    <property type="protein sequence ID" value="SOB72838.1"/>
    <property type="molecule type" value="Genomic_DNA"/>
</dbReference>
<organism evidence="1 2">
    <name type="scientific">Anaerobutyricum hallii</name>
    <dbReference type="NCBI Taxonomy" id="39488"/>
    <lineage>
        <taxon>Bacteria</taxon>
        <taxon>Bacillati</taxon>
        <taxon>Bacillota</taxon>
        <taxon>Clostridia</taxon>
        <taxon>Lachnospirales</taxon>
        <taxon>Lachnospiraceae</taxon>
        <taxon>Anaerobutyricum</taxon>
    </lineage>
</organism>
<sequence length="35" mass="4256">MYKDKLIELIENCNDEHFCKFVFAFANKLKKEWGC</sequence>
<dbReference type="KEGG" id="ehl:EHLA_2207"/>
<reference evidence="2" key="1">
    <citation type="submission" date="2017-09" db="EMBL/GenBank/DDBJ databases">
        <authorList>
            <person name="Shetty A S."/>
        </authorList>
    </citation>
    <scope>NUCLEOTIDE SEQUENCE [LARGE SCALE GENOMIC DNA]</scope>
</reference>
<proteinExistence type="predicted"/>
<name>A0A285PT85_9FIRM</name>
<keyword evidence="2" id="KW-1185">Reference proteome</keyword>